<comment type="cofactor">
    <cofactor evidence="1">
        <name>a divalent metal cation</name>
        <dbReference type="ChEBI" id="CHEBI:60240"/>
    </cofactor>
</comment>
<dbReference type="PANTHER" id="PTHR22930">
    <property type="match status" value="1"/>
</dbReference>
<evidence type="ECO:0000259" key="8">
    <source>
        <dbReference type="Pfam" id="PF13359"/>
    </source>
</evidence>
<feature type="domain" description="DDE Tnp4" evidence="8">
    <location>
        <begin position="168"/>
        <end position="332"/>
    </location>
</feature>
<dbReference type="InterPro" id="IPR045249">
    <property type="entry name" value="HARBI1-like"/>
</dbReference>
<evidence type="ECO:0000256" key="4">
    <source>
        <dbReference type="ARBA" id="ARBA00022722"/>
    </source>
</evidence>
<dbReference type="InterPro" id="IPR027806">
    <property type="entry name" value="HARBI1_dom"/>
</dbReference>
<evidence type="ECO:0000256" key="6">
    <source>
        <dbReference type="ARBA" id="ARBA00022801"/>
    </source>
</evidence>
<keyword evidence="5" id="KW-0479">Metal-binding</keyword>
<evidence type="ECO:0000256" key="7">
    <source>
        <dbReference type="ARBA" id="ARBA00023242"/>
    </source>
</evidence>
<evidence type="ECO:0000256" key="5">
    <source>
        <dbReference type="ARBA" id="ARBA00022723"/>
    </source>
</evidence>
<organism evidence="9 10">
    <name type="scientific">Aedes albopictus</name>
    <name type="common">Asian tiger mosquito</name>
    <name type="synonym">Stegomyia albopicta</name>
    <dbReference type="NCBI Taxonomy" id="7160"/>
    <lineage>
        <taxon>Eukaryota</taxon>
        <taxon>Metazoa</taxon>
        <taxon>Ecdysozoa</taxon>
        <taxon>Arthropoda</taxon>
        <taxon>Hexapoda</taxon>
        <taxon>Insecta</taxon>
        <taxon>Pterygota</taxon>
        <taxon>Neoptera</taxon>
        <taxon>Endopterygota</taxon>
        <taxon>Diptera</taxon>
        <taxon>Nematocera</taxon>
        <taxon>Culicoidea</taxon>
        <taxon>Culicidae</taxon>
        <taxon>Culicinae</taxon>
        <taxon>Aedini</taxon>
        <taxon>Aedes</taxon>
        <taxon>Stegomyia</taxon>
    </lineage>
</organism>
<keyword evidence="6" id="KW-0378">Hydrolase</keyword>
<evidence type="ECO:0000256" key="2">
    <source>
        <dbReference type="ARBA" id="ARBA00004123"/>
    </source>
</evidence>
<dbReference type="RefSeq" id="XP_062705249.1">
    <property type="nucleotide sequence ID" value="XM_062849265.1"/>
</dbReference>
<keyword evidence="7" id="KW-0539">Nucleus</keyword>
<evidence type="ECO:0000313" key="9">
    <source>
        <dbReference type="EnsemblMetazoa" id="AALFPA23_022891.P34013"/>
    </source>
</evidence>
<dbReference type="EnsemblMetazoa" id="AALFPA23_022891.R34013">
    <property type="protein sequence ID" value="AALFPA23_022891.P34013"/>
    <property type="gene ID" value="AALFPA23_022891"/>
</dbReference>
<reference evidence="9" key="2">
    <citation type="submission" date="2025-05" db="UniProtKB">
        <authorList>
            <consortium name="EnsemblMetazoa"/>
        </authorList>
    </citation>
    <scope>IDENTIFICATION</scope>
    <source>
        <strain evidence="9">Foshan</strain>
    </source>
</reference>
<comment type="subcellular location">
    <subcellularLocation>
        <location evidence="2">Nucleus</location>
    </subcellularLocation>
</comment>
<dbReference type="Pfam" id="PF13359">
    <property type="entry name" value="DDE_Tnp_4"/>
    <property type="match status" value="1"/>
</dbReference>
<comment type="similarity">
    <text evidence="3">Belongs to the HARBI1 family.</text>
</comment>
<keyword evidence="10" id="KW-1185">Reference proteome</keyword>
<evidence type="ECO:0000313" key="10">
    <source>
        <dbReference type="Proteomes" id="UP000069940"/>
    </source>
</evidence>
<keyword evidence="4" id="KW-0540">Nuclease</keyword>
<evidence type="ECO:0000256" key="3">
    <source>
        <dbReference type="ARBA" id="ARBA00006958"/>
    </source>
</evidence>
<evidence type="ECO:0000256" key="1">
    <source>
        <dbReference type="ARBA" id="ARBA00001968"/>
    </source>
</evidence>
<proteinExistence type="inferred from homology"/>
<sequence length="386" mass="44069">MDPRKKACFAIILALGVKRDKKRRYWMKEWLKKRDVYSHVVLLSEISVSDPEDFLNYFRMNSETYNKLLNMVDPLIRRQDTHMRKCITVTERLAVTLRYLATGRSFEDLKFSTLMSPASISEAVLETCEAITYVLRDYVKFPTTAADWMVIANGFGEKYQFWNCLGAIDGKHVAVKKPAHSGSLYYNYKGFHSIVLLAVVNAKREFIMVDAGVNGKISDGGVMFYSKFGELLECNSLNLPAPAPLPNTTATYPYVFIGDEAFALHQNIMKPYAQKSLNAERQEYNRRVAQSRSVVENGFGILNTRFGVFQKPINLEPEKATKVVLACCYLHNFLATEKCPCPTPDENNDQPSLMEDLQRSMSRNCIQSAKDVRDRLCNYFNNEGKI</sequence>
<name>A0ABM1ZYU4_AEDAL</name>
<dbReference type="Proteomes" id="UP000069940">
    <property type="component" value="Unassembled WGS sequence"/>
</dbReference>
<dbReference type="GeneID" id="134287442"/>
<reference evidence="10" key="1">
    <citation type="journal article" date="2015" name="Proc. Natl. Acad. Sci. U.S.A.">
        <title>Genome sequence of the Asian Tiger mosquito, Aedes albopictus, reveals insights into its biology, genetics, and evolution.</title>
        <authorList>
            <person name="Chen X.G."/>
            <person name="Jiang X."/>
            <person name="Gu J."/>
            <person name="Xu M."/>
            <person name="Wu Y."/>
            <person name="Deng Y."/>
            <person name="Zhang C."/>
            <person name="Bonizzoni M."/>
            <person name="Dermauw W."/>
            <person name="Vontas J."/>
            <person name="Armbruster P."/>
            <person name="Huang X."/>
            <person name="Yang Y."/>
            <person name="Zhang H."/>
            <person name="He W."/>
            <person name="Peng H."/>
            <person name="Liu Y."/>
            <person name="Wu K."/>
            <person name="Chen J."/>
            <person name="Lirakis M."/>
            <person name="Topalis P."/>
            <person name="Van Leeuwen T."/>
            <person name="Hall A.B."/>
            <person name="Jiang X."/>
            <person name="Thorpe C."/>
            <person name="Mueller R.L."/>
            <person name="Sun C."/>
            <person name="Waterhouse R.M."/>
            <person name="Yan G."/>
            <person name="Tu Z.J."/>
            <person name="Fang X."/>
            <person name="James A.A."/>
        </authorList>
    </citation>
    <scope>NUCLEOTIDE SEQUENCE [LARGE SCALE GENOMIC DNA]</scope>
    <source>
        <strain evidence="10">Foshan</strain>
    </source>
</reference>
<dbReference type="PANTHER" id="PTHR22930:SF284">
    <property type="entry name" value="DDE TNP4 DOMAIN-CONTAINING PROTEIN"/>
    <property type="match status" value="1"/>
</dbReference>
<accession>A0ABM1ZYU4</accession>
<protein>
    <recommendedName>
        <fullName evidence="8">DDE Tnp4 domain-containing protein</fullName>
    </recommendedName>
</protein>